<dbReference type="OrthoDB" id="448954at2759"/>
<feature type="domain" description="Phytochelatin synthase C-terminal" evidence="2">
    <location>
        <begin position="144"/>
        <end position="218"/>
    </location>
</feature>
<dbReference type="Proteomes" id="UP000594638">
    <property type="component" value="Unassembled WGS sequence"/>
</dbReference>
<evidence type="ECO:0000256" key="1">
    <source>
        <dbReference type="SAM" id="Phobius"/>
    </source>
</evidence>
<keyword evidence="4" id="KW-1185">Reference proteome</keyword>
<dbReference type="EMBL" id="CACTIH010007305">
    <property type="protein sequence ID" value="CAA3008809.1"/>
    <property type="molecule type" value="Genomic_DNA"/>
</dbReference>
<dbReference type="GO" id="GO:0046872">
    <property type="term" value="F:metal ion binding"/>
    <property type="evidence" value="ECO:0007669"/>
    <property type="project" value="InterPro"/>
</dbReference>
<dbReference type="GO" id="GO:0016756">
    <property type="term" value="F:glutathione gamma-glutamylcysteinyltransferase activity"/>
    <property type="evidence" value="ECO:0007669"/>
    <property type="project" value="InterPro"/>
</dbReference>
<dbReference type="Pfam" id="PF09328">
    <property type="entry name" value="Phytochelatin_C"/>
    <property type="match status" value="1"/>
</dbReference>
<accession>A0A8S0TV60</accession>
<evidence type="ECO:0000313" key="4">
    <source>
        <dbReference type="Proteomes" id="UP000594638"/>
    </source>
</evidence>
<evidence type="ECO:0000259" key="2">
    <source>
        <dbReference type="Pfam" id="PF09328"/>
    </source>
</evidence>
<organism evidence="3 4">
    <name type="scientific">Olea europaea subsp. europaea</name>
    <dbReference type="NCBI Taxonomy" id="158383"/>
    <lineage>
        <taxon>Eukaryota</taxon>
        <taxon>Viridiplantae</taxon>
        <taxon>Streptophyta</taxon>
        <taxon>Embryophyta</taxon>
        <taxon>Tracheophyta</taxon>
        <taxon>Spermatophyta</taxon>
        <taxon>Magnoliopsida</taxon>
        <taxon>eudicotyledons</taxon>
        <taxon>Gunneridae</taxon>
        <taxon>Pentapetalae</taxon>
        <taxon>asterids</taxon>
        <taxon>lamiids</taxon>
        <taxon>Lamiales</taxon>
        <taxon>Oleaceae</taxon>
        <taxon>Oleeae</taxon>
        <taxon>Olea</taxon>
    </lineage>
</organism>
<gene>
    <name evidence="3" type="ORF">OLEA9_A082866</name>
</gene>
<sequence>MHNECQHQRIQLYIMSHKSSDNIGKGLDCHIERVEVKEIRCRLEEDDDNNSSIINVVEDCQDELIEEGSKLAANPQSEKLSEWEARRYGAMLSVKGIVCCGDGDGLFVGFGGDGGWVRFKWREEMMVVVVFCGWCGGGVLWWWQRAAIRVEVLKQVQETSLYKHVMDILSSEKSSCQIKQSVGVRDSLPHIASSACCQGAGFLTGKLGLADRFCCRESKL</sequence>
<name>A0A8S0TV60_OLEEU</name>
<dbReference type="Gramene" id="OE9A082866T1">
    <property type="protein sequence ID" value="OE9A082866C1"/>
    <property type="gene ID" value="OE9A082866"/>
</dbReference>
<keyword evidence="1" id="KW-1133">Transmembrane helix</keyword>
<dbReference type="InterPro" id="IPR015407">
    <property type="entry name" value="Phytochelatin_synthase_C"/>
</dbReference>
<dbReference type="GO" id="GO:0046938">
    <property type="term" value="P:phytochelatin biosynthetic process"/>
    <property type="evidence" value="ECO:0007669"/>
    <property type="project" value="InterPro"/>
</dbReference>
<feature type="transmembrane region" description="Helical" evidence="1">
    <location>
        <begin position="125"/>
        <end position="143"/>
    </location>
</feature>
<keyword evidence="1" id="KW-0812">Transmembrane</keyword>
<comment type="caution">
    <text evidence="3">The sequence shown here is derived from an EMBL/GenBank/DDBJ whole genome shotgun (WGS) entry which is preliminary data.</text>
</comment>
<keyword evidence="1" id="KW-0472">Membrane</keyword>
<proteinExistence type="predicted"/>
<dbReference type="GO" id="GO:0010273">
    <property type="term" value="P:detoxification of copper ion"/>
    <property type="evidence" value="ECO:0007669"/>
    <property type="project" value="TreeGrafter"/>
</dbReference>
<dbReference type="InterPro" id="IPR040409">
    <property type="entry name" value="PCS-like"/>
</dbReference>
<protein>
    <submittedName>
        <fullName evidence="3">Glutathione gamma-glutamylcysteinyltransferase 1-like</fullName>
    </submittedName>
</protein>
<dbReference type="GO" id="GO:0098849">
    <property type="term" value="P:cellular detoxification of cadmium ion"/>
    <property type="evidence" value="ECO:0007669"/>
    <property type="project" value="TreeGrafter"/>
</dbReference>
<dbReference type="PANTHER" id="PTHR33447:SF2">
    <property type="entry name" value="GLUTATHIONE GAMMA-GLUTAMYLCYSTEINYLTRANSFERASE"/>
    <property type="match status" value="1"/>
</dbReference>
<dbReference type="AlphaFoldDB" id="A0A8S0TV60"/>
<dbReference type="PANTHER" id="PTHR33447">
    <property type="entry name" value="GLUTATHIONE GAMMA-GLUTAMYLCYSTEINYLTRANSFERASE"/>
    <property type="match status" value="1"/>
</dbReference>
<reference evidence="3 4" key="1">
    <citation type="submission" date="2019-12" db="EMBL/GenBank/DDBJ databases">
        <authorList>
            <person name="Alioto T."/>
            <person name="Alioto T."/>
            <person name="Gomez Garrido J."/>
        </authorList>
    </citation>
    <scope>NUCLEOTIDE SEQUENCE [LARGE SCALE GENOMIC DNA]</scope>
</reference>
<evidence type="ECO:0000313" key="3">
    <source>
        <dbReference type="EMBL" id="CAA3008809.1"/>
    </source>
</evidence>